<dbReference type="RefSeq" id="WP_027123143.1">
    <property type="nucleotide sequence ID" value="NZ_CP103423.1"/>
</dbReference>
<feature type="region of interest" description="Disordered" evidence="1">
    <location>
        <begin position="31"/>
        <end position="88"/>
    </location>
</feature>
<sequence>MKKYWKLLSLPVLFLSSPLYVSCVKNETVKNNGEETKNTEKTETEANNKNPDTNTTSSSKKENLNNTASEKEKPNTSSEKEEVNNDTTENKQYEVLAKATKFQLTIDSSLNRINFTIILNKELENYSNYNKFKLLVNDKEYEISEINQDHGTNQYSGYIEVETKGNYKVIGIKNSKNQIIYSNNENNPEGISVTV</sequence>
<evidence type="ECO:0000256" key="2">
    <source>
        <dbReference type="SAM" id="SignalP"/>
    </source>
</evidence>
<reference evidence="3" key="1">
    <citation type="submission" date="2022-08" db="EMBL/GenBank/DDBJ databases">
        <title>Complete genome sequence of Mycoplasma molare type strain H 542.</title>
        <authorList>
            <person name="Spergser J."/>
        </authorList>
    </citation>
    <scope>NUCLEOTIDE SEQUENCE</scope>
    <source>
        <strain evidence="3">H 542</strain>
    </source>
</reference>
<evidence type="ECO:0000313" key="3">
    <source>
        <dbReference type="EMBL" id="UWD34359.1"/>
    </source>
</evidence>
<feature type="signal peptide" evidence="2">
    <location>
        <begin position="1"/>
        <end position="21"/>
    </location>
</feature>
<name>A0ABY5TZA0_9BACT</name>
<evidence type="ECO:0000313" key="4">
    <source>
        <dbReference type="Proteomes" id="UP001058364"/>
    </source>
</evidence>
<keyword evidence="4" id="KW-1185">Reference proteome</keyword>
<feature type="chain" id="PRO_5047312302" description="Lipoprotein" evidence="2">
    <location>
        <begin position="22"/>
        <end position="195"/>
    </location>
</feature>
<dbReference type="EMBL" id="CP103423">
    <property type="protein sequence ID" value="UWD34359.1"/>
    <property type="molecule type" value="Genomic_DNA"/>
</dbReference>
<protein>
    <recommendedName>
        <fullName evidence="5">Lipoprotein</fullName>
    </recommendedName>
</protein>
<gene>
    <name evidence="3" type="ORF">NX772_00825</name>
</gene>
<dbReference type="Proteomes" id="UP001058364">
    <property type="component" value="Chromosome"/>
</dbReference>
<feature type="compositionally biased region" description="Basic and acidic residues" evidence="1">
    <location>
        <begin position="32"/>
        <end position="46"/>
    </location>
</feature>
<evidence type="ECO:0000256" key="1">
    <source>
        <dbReference type="SAM" id="MobiDB-lite"/>
    </source>
</evidence>
<organism evidence="3 4">
    <name type="scientific">Mesomycoplasma molare</name>
    <dbReference type="NCBI Taxonomy" id="171288"/>
    <lineage>
        <taxon>Bacteria</taxon>
        <taxon>Bacillati</taxon>
        <taxon>Mycoplasmatota</taxon>
        <taxon>Mycoplasmoidales</taxon>
        <taxon>Metamycoplasmataceae</taxon>
        <taxon>Mesomycoplasma</taxon>
    </lineage>
</organism>
<keyword evidence="2" id="KW-0732">Signal</keyword>
<proteinExistence type="predicted"/>
<evidence type="ECO:0008006" key="5">
    <source>
        <dbReference type="Google" id="ProtNLM"/>
    </source>
</evidence>
<feature type="compositionally biased region" description="Basic and acidic residues" evidence="1">
    <location>
        <begin position="59"/>
        <end position="88"/>
    </location>
</feature>
<accession>A0ABY5TZA0</accession>